<dbReference type="InterPro" id="IPR025366">
    <property type="entry name" value="DUF4270"/>
</dbReference>
<protein>
    <submittedName>
        <fullName evidence="2">DUF4270 domain-containing protein</fullName>
    </submittedName>
</protein>
<dbReference type="PROSITE" id="PS51257">
    <property type="entry name" value="PROKAR_LIPOPROTEIN"/>
    <property type="match status" value="1"/>
</dbReference>
<dbReference type="RefSeq" id="WP_395436859.1">
    <property type="nucleotide sequence ID" value="NZ_JBAWKC010000001.1"/>
</dbReference>
<dbReference type="Proteomes" id="UP001610104">
    <property type="component" value="Unassembled WGS sequence"/>
</dbReference>
<dbReference type="EMBL" id="JBAWKC010000001">
    <property type="protein sequence ID" value="MFH6767562.1"/>
    <property type="molecule type" value="Genomic_DNA"/>
</dbReference>
<reference evidence="2 3" key="1">
    <citation type="submission" date="2024-02" db="EMBL/GenBank/DDBJ databases">
        <title>A Gaetbulibacter species isolated from tidal flats and genomic insights of their niches.</title>
        <authorList>
            <person name="Ye Y."/>
        </authorList>
    </citation>
    <scope>NUCLEOTIDE SEQUENCE [LARGE SCALE GENOMIC DNA]</scope>
    <source>
        <strain evidence="2 3">KEM-8</strain>
    </source>
</reference>
<accession>A0ABW7MQW2</accession>
<feature type="signal peptide" evidence="1">
    <location>
        <begin position="1"/>
        <end position="23"/>
    </location>
</feature>
<sequence length="559" mass="61836">MKKTFKALKFTSFLLFTILAIVACDQDFTSIESDVIGLKNFNTGSYPIPITSYNKKLDSLKINNLNASLLGVFNDPIYGQTTASIITQVTPSIFNPNFGTNPIIDSVVLTIPYFNKIISTDADGNSVYSISDSLFGDSPIKLSIYQNNYFLRDFDPNEDLNVIQNYYSNASGTINTTDNFAVTANGVINFDSQKGALIYENDSLVPSSNAIVLKTIAADGTETTERKVPALRDTLNSAFWKSLIIDKTNDPVLSNSNNFYNYFRGLYFKAEAVNNDGNMILLDIAGSGSNITIYYSSDSSVEGTDKLNGSYVLNFSGNKLNTFINNYNLVSLENGDKTNGDEKLYLKGSEGSMAVVDIFSGNVDCDGVEETAIECFKKEYRAVDENGNYILKNGSFVLKKLINEAQLIVYEDETMTVPSDDYHKYDRIYAYDVKNNIPLIDYSYDPSSSSSNAFNSKLIHLGQRITDENGISRYKIRITEHLNNILLKDSTNTKLGLVLSTNVNYVSSSSILNSKDLVTGVPSASIITPRGTILYGSNVNVPNDKRMSLEIYFTESTQN</sequence>
<keyword evidence="3" id="KW-1185">Reference proteome</keyword>
<evidence type="ECO:0000256" key="1">
    <source>
        <dbReference type="SAM" id="SignalP"/>
    </source>
</evidence>
<feature type="chain" id="PRO_5047031638" evidence="1">
    <location>
        <begin position="24"/>
        <end position="559"/>
    </location>
</feature>
<name>A0ABW7MQW2_9FLAO</name>
<comment type="caution">
    <text evidence="2">The sequence shown here is derived from an EMBL/GenBank/DDBJ whole genome shotgun (WGS) entry which is preliminary data.</text>
</comment>
<organism evidence="2 3">
    <name type="scientific">Gaetbulibacter aquiaggeris</name>
    <dbReference type="NCBI Taxonomy" id="1735373"/>
    <lineage>
        <taxon>Bacteria</taxon>
        <taxon>Pseudomonadati</taxon>
        <taxon>Bacteroidota</taxon>
        <taxon>Flavobacteriia</taxon>
        <taxon>Flavobacteriales</taxon>
        <taxon>Flavobacteriaceae</taxon>
        <taxon>Gaetbulibacter</taxon>
    </lineage>
</organism>
<dbReference type="Pfam" id="PF14092">
    <property type="entry name" value="DUF4270"/>
    <property type="match status" value="1"/>
</dbReference>
<evidence type="ECO:0000313" key="2">
    <source>
        <dbReference type="EMBL" id="MFH6767562.1"/>
    </source>
</evidence>
<gene>
    <name evidence="2" type="ORF">V8G56_02350</name>
</gene>
<evidence type="ECO:0000313" key="3">
    <source>
        <dbReference type="Proteomes" id="UP001610104"/>
    </source>
</evidence>
<proteinExistence type="predicted"/>
<keyword evidence="1" id="KW-0732">Signal</keyword>